<dbReference type="InterPro" id="IPR005814">
    <property type="entry name" value="Aminotrans_3"/>
</dbReference>
<comment type="caution">
    <text evidence="9">The sequence shown here is derived from an EMBL/GenBank/DDBJ whole genome shotgun (WGS) entry which is preliminary data.</text>
</comment>
<dbReference type="InterPro" id="IPR049704">
    <property type="entry name" value="Aminotrans_3_PPA_site"/>
</dbReference>
<keyword evidence="7 8" id="KW-0627">Porphyrin biosynthesis</keyword>
<dbReference type="OrthoDB" id="9801052at2"/>
<keyword evidence="5 8" id="KW-0663">Pyridoxal phosphate</keyword>
<reference evidence="9 10" key="1">
    <citation type="submission" date="2018-03" db="EMBL/GenBank/DDBJ databases">
        <title>Aquarubrobacter algicola gen. nov., sp. nov., a novel actinobacterium isolated from shallow eutrophic lake during the end of cyanobacterial harmful algal blooms.</title>
        <authorList>
            <person name="Chun S.J."/>
        </authorList>
    </citation>
    <scope>NUCLEOTIDE SEQUENCE [LARGE SCALE GENOMIC DNA]</scope>
    <source>
        <strain evidence="9 10">Seoho-28</strain>
    </source>
</reference>
<dbReference type="EC" id="5.4.3.8" evidence="8"/>
<dbReference type="PROSITE" id="PS00600">
    <property type="entry name" value="AA_TRANSFER_CLASS_3"/>
    <property type="match status" value="1"/>
</dbReference>
<dbReference type="AlphaFoldDB" id="A0A2T4UJ79"/>
<name>A0A2T4UJ79_9ACTN</name>
<dbReference type="InterPro" id="IPR004639">
    <property type="entry name" value="4pyrrol_synth_GluAld_NH2Trfase"/>
</dbReference>
<dbReference type="SUPFAM" id="SSF53383">
    <property type="entry name" value="PLP-dependent transferases"/>
    <property type="match status" value="1"/>
</dbReference>
<proteinExistence type="inferred from homology"/>
<dbReference type="GO" id="GO:0042286">
    <property type="term" value="F:glutamate-1-semialdehyde 2,1-aminomutase activity"/>
    <property type="evidence" value="ECO:0007669"/>
    <property type="project" value="UniProtKB-UniRule"/>
</dbReference>
<dbReference type="PANTHER" id="PTHR43713:SF3">
    <property type="entry name" value="GLUTAMATE-1-SEMIALDEHYDE 2,1-AMINOMUTASE 1, CHLOROPLASTIC-RELATED"/>
    <property type="match status" value="1"/>
</dbReference>
<comment type="catalytic activity">
    <reaction evidence="1 8">
        <text>(S)-4-amino-5-oxopentanoate = 5-aminolevulinate</text>
        <dbReference type="Rhea" id="RHEA:14265"/>
        <dbReference type="ChEBI" id="CHEBI:57501"/>
        <dbReference type="ChEBI" id="CHEBI:356416"/>
        <dbReference type="EC" id="5.4.3.8"/>
    </reaction>
</comment>
<comment type="cofactor">
    <cofactor evidence="2 8">
        <name>pyridoxal 5'-phosphate</name>
        <dbReference type="ChEBI" id="CHEBI:597326"/>
    </cofactor>
</comment>
<evidence type="ECO:0000313" key="9">
    <source>
        <dbReference type="EMBL" id="PTL59257.1"/>
    </source>
</evidence>
<dbReference type="GO" id="GO:0005737">
    <property type="term" value="C:cytoplasm"/>
    <property type="evidence" value="ECO:0007669"/>
    <property type="project" value="UniProtKB-SubCell"/>
</dbReference>
<comment type="similarity">
    <text evidence="4 8">Belongs to the class-III pyridoxal-phosphate-dependent aminotransferase family. HemL subfamily.</text>
</comment>
<keyword evidence="10" id="KW-1185">Reference proteome</keyword>
<dbReference type="FunFam" id="3.40.640.10:FF:000021">
    <property type="entry name" value="Glutamate-1-semialdehyde 2,1-aminomutase"/>
    <property type="match status" value="1"/>
</dbReference>
<protein>
    <recommendedName>
        <fullName evidence="8">Glutamate-1-semialdehyde 2,1-aminomutase</fullName>
        <shortName evidence="8">GSA</shortName>
        <ecNumber evidence="8">5.4.3.8</ecNumber>
    </recommendedName>
    <alternativeName>
        <fullName evidence="8">Glutamate-1-semialdehyde aminotransferase</fullName>
        <shortName evidence="8">GSA-AT</shortName>
    </alternativeName>
</protein>
<evidence type="ECO:0000256" key="4">
    <source>
        <dbReference type="ARBA" id="ARBA00008981"/>
    </source>
</evidence>
<comment type="subunit">
    <text evidence="8">Homodimer.</text>
</comment>
<evidence type="ECO:0000313" key="10">
    <source>
        <dbReference type="Proteomes" id="UP000240739"/>
    </source>
</evidence>
<dbReference type="Gene3D" id="3.40.640.10">
    <property type="entry name" value="Type I PLP-dependent aspartate aminotransferase-like (Major domain)"/>
    <property type="match status" value="1"/>
</dbReference>
<dbReference type="EMBL" id="PYYB01000001">
    <property type="protein sequence ID" value="PTL59257.1"/>
    <property type="molecule type" value="Genomic_DNA"/>
</dbReference>
<evidence type="ECO:0000256" key="3">
    <source>
        <dbReference type="ARBA" id="ARBA00004819"/>
    </source>
</evidence>
<dbReference type="CDD" id="cd00610">
    <property type="entry name" value="OAT_like"/>
    <property type="match status" value="1"/>
</dbReference>
<evidence type="ECO:0000256" key="2">
    <source>
        <dbReference type="ARBA" id="ARBA00001933"/>
    </source>
</evidence>
<comment type="subcellular location">
    <subcellularLocation>
        <location evidence="8">Cytoplasm</location>
    </subcellularLocation>
</comment>
<organism evidence="9 10">
    <name type="scientific">Paraconexibacter algicola</name>
    <dbReference type="NCBI Taxonomy" id="2133960"/>
    <lineage>
        <taxon>Bacteria</taxon>
        <taxon>Bacillati</taxon>
        <taxon>Actinomycetota</taxon>
        <taxon>Thermoleophilia</taxon>
        <taxon>Solirubrobacterales</taxon>
        <taxon>Paraconexibacteraceae</taxon>
        <taxon>Paraconexibacter</taxon>
    </lineage>
</organism>
<evidence type="ECO:0000256" key="5">
    <source>
        <dbReference type="ARBA" id="ARBA00022898"/>
    </source>
</evidence>
<comment type="pathway">
    <text evidence="3">Porphyrin-containing compound metabolism; protoporphyrin-IX biosynthesis; 5-aminolevulinate from L-glutamyl-tRNA(Glu): step 2/2.</text>
</comment>
<dbReference type="NCBIfam" id="NF000818">
    <property type="entry name" value="PRK00062.1"/>
    <property type="match status" value="1"/>
</dbReference>
<dbReference type="RefSeq" id="WP_107567715.1">
    <property type="nucleotide sequence ID" value="NZ_PYYB01000001.1"/>
</dbReference>
<dbReference type="Proteomes" id="UP000240739">
    <property type="component" value="Unassembled WGS sequence"/>
</dbReference>
<evidence type="ECO:0000256" key="8">
    <source>
        <dbReference type="HAMAP-Rule" id="MF_00375"/>
    </source>
</evidence>
<evidence type="ECO:0000256" key="7">
    <source>
        <dbReference type="ARBA" id="ARBA00023244"/>
    </source>
</evidence>
<evidence type="ECO:0000256" key="6">
    <source>
        <dbReference type="ARBA" id="ARBA00023235"/>
    </source>
</evidence>
<dbReference type="HAMAP" id="MF_00375">
    <property type="entry name" value="HemL_aminotrans_3"/>
    <property type="match status" value="1"/>
</dbReference>
<feature type="modified residue" description="N6-(pyridoxal phosphate)lysine" evidence="8">
    <location>
        <position position="269"/>
    </location>
</feature>
<dbReference type="InterPro" id="IPR015422">
    <property type="entry name" value="PyrdxlP-dep_Trfase_small"/>
</dbReference>
<dbReference type="InterPro" id="IPR015421">
    <property type="entry name" value="PyrdxlP-dep_Trfase_major"/>
</dbReference>
<evidence type="ECO:0000256" key="1">
    <source>
        <dbReference type="ARBA" id="ARBA00001579"/>
    </source>
</evidence>
<dbReference type="InterPro" id="IPR015424">
    <property type="entry name" value="PyrdxlP-dep_Trfase"/>
</dbReference>
<gene>
    <name evidence="8 9" type="primary">hemL</name>
    <name evidence="9" type="ORF">C7Y72_06120</name>
</gene>
<dbReference type="GO" id="GO:0006782">
    <property type="term" value="P:protoporphyrinogen IX biosynthetic process"/>
    <property type="evidence" value="ECO:0007669"/>
    <property type="project" value="UniProtKB-UniRule"/>
</dbReference>
<dbReference type="GO" id="GO:0008483">
    <property type="term" value="F:transaminase activity"/>
    <property type="evidence" value="ECO:0007669"/>
    <property type="project" value="InterPro"/>
</dbReference>
<dbReference type="Gene3D" id="3.90.1150.10">
    <property type="entry name" value="Aspartate Aminotransferase, domain 1"/>
    <property type="match status" value="1"/>
</dbReference>
<keyword evidence="6 8" id="KW-0413">Isomerase</keyword>
<dbReference type="UniPathway" id="UPA00251">
    <property type="reaction ID" value="UER00317"/>
</dbReference>
<dbReference type="NCBIfam" id="TIGR00713">
    <property type="entry name" value="hemL"/>
    <property type="match status" value="1"/>
</dbReference>
<dbReference type="Pfam" id="PF00202">
    <property type="entry name" value="Aminotran_3"/>
    <property type="match status" value="1"/>
</dbReference>
<dbReference type="GO" id="GO:0030170">
    <property type="term" value="F:pyridoxal phosphate binding"/>
    <property type="evidence" value="ECO:0007669"/>
    <property type="project" value="InterPro"/>
</dbReference>
<keyword evidence="8" id="KW-0963">Cytoplasm</keyword>
<sequence length="427" mass="44947">MAISLRDTKSVDHYARALQYLPGGVNSPVRAMRSIDRTPLFVDRAEGAELVDVDGNRFVDYVCSWGPLIHGHAHPEILAAVQAAAVKGTTFGAPTVGEVDLAEEVGRRVPSVEMLRMTSSGTEAAMSAIRLARAATGREKLLKFAGAYHGHLDGLLAEAGSGLATAGLPASPGVPQGATAQTIIVPWNDGEAVVRATEEHEFAAVLAEPYPANMGLTPPHEGFLELLRDRATQNGALLVFDEVISGFRVARGGAQELTGVLPDITVMGKVIGGGLPAAAYGGSRELLQRIAPAGDVYQAGTLSGNPLAVAAGLQTLRMLDDGAYLKLRSTTDRLAAGLREAAGDRPVQVQSTCGLVTVFFSEEPVTDYESAKACDLAAHAAWCRELLARGIYPPPSQFEAWFPSLAHTPEHLDRTLEAAAAAFAEVL</sequence>
<dbReference type="PANTHER" id="PTHR43713">
    <property type="entry name" value="GLUTAMATE-1-SEMIALDEHYDE 2,1-AMINOMUTASE"/>
    <property type="match status" value="1"/>
</dbReference>
<accession>A0A2T4UJ79</accession>